<proteinExistence type="inferred from homology"/>
<keyword evidence="7 8" id="KW-0472">Membrane</keyword>
<dbReference type="GO" id="GO:0005886">
    <property type="term" value="C:plasma membrane"/>
    <property type="evidence" value="ECO:0007669"/>
    <property type="project" value="UniProtKB-SubCell"/>
</dbReference>
<evidence type="ECO:0000256" key="5">
    <source>
        <dbReference type="ARBA" id="ARBA00022692"/>
    </source>
</evidence>
<feature type="transmembrane region" description="Helical" evidence="8">
    <location>
        <begin position="439"/>
        <end position="457"/>
    </location>
</feature>
<keyword evidence="4" id="KW-0997">Cell inner membrane</keyword>
<organism evidence="11 12">
    <name type="scientific">Corynebacterium glucuronolyticum</name>
    <dbReference type="NCBI Taxonomy" id="39791"/>
    <lineage>
        <taxon>Bacteria</taxon>
        <taxon>Bacillati</taxon>
        <taxon>Actinomycetota</taxon>
        <taxon>Actinomycetes</taxon>
        <taxon>Mycobacteriales</taxon>
        <taxon>Corynebacteriaceae</taxon>
        <taxon>Corynebacterium</taxon>
    </lineage>
</organism>
<dbReference type="PANTHER" id="PTHR43357">
    <property type="entry name" value="INNER MEMBRANE ABC TRANSPORTER PERMEASE PROTEIN YDCV"/>
    <property type="match status" value="1"/>
</dbReference>
<feature type="domain" description="ABC transmembrane type-1" evidence="10">
    <location>
        <begin position="76"/>
        <end position="283"/>
    </location>
</feature>
<dbReference type="CDD" id="cd06261">
    <property type="entry name" value="TM_PBP2"/>
    <property type="match status" value="2"/>
</dbReference>
<accession>A0AAX1LAM3</accession>
<comment type="subcellular location">
    <subcellularLocation>
        <location evidence="1">Cell inner membrane</location>
        <topology evidence="1">Multi-pass membrane protein</topology>
    </subcellularLocation>
    <subcellularLocation>
        <location evidence="8">Cell membrane</location>
        <topology evidence="8">Multi-pass membrane protein</topology>
    </subcellularLocation>
</comment>
<sequence>MSSDANSDTARRRTNAGTEAGRPAVQQRMATYIILAILLVLIAAPLLSVLVTAFTGYRDEPSALGVLAHGEMLTVMGNTVFLSVLVVLFATVMAAPLAVSMAWTPLSRHSWIDVVVMVPFMTPPFAAAMAWMDFTRLGGVAEQLFGKIAGSVAHDVIYSVWGMALIMACELFPFLYLLLRNSFATVPASLIEAARVEGATWRSIIGRIIAPNMIGPYSLGALIVFIRAAGEFGTPVTLGNAIGFPVLVSSIHQNITVDPISFSRAAASSSVLFALGVTVWAIQQYASRNDGTSGGRVARPVRLAPSALSMAGIWLHTTAVFLVSVIIPYISIVLGAMTILRSQPPTPTNLTFDYFEIVLKKSSAQEALVNSAGLGLIGATAAIVLATAVALSAHRVRAYVPARVNDFLSVAPDTVPGIVMAVGFILLWNAPWLPVTPYGTRWILVLGYMVMFLPMAVQNVKASMASVSPTLIDAAHVAGATRAVTLFRIILPLLLPGIIAGWLLSFLVGIRELVMSSLIRPADLNLLSPWIMNQFDQGNRPEAMAMTLIGVVSSTVVLIVVTVLQRRRENRIASEAA</sequence>
<dbReference type="EMBL" id="CP069534">
    <property type="protein sequence ID" value="QRP71270.1"/>
    <property type="molecule type" value="Genomic_DNA"/>
</dbReference>
<feature type="transmembrane region" description="Helical" evidence="8">
    <location>
        <begin position="156"/>
        <end position="179"/>
    </location>
</feature>
<dbReference type="InterPro" id="IPR000515">
    <property type="entry name" value="MetI-like"/>
</dbReference>
<evidence type="ECO:0000256" key="1">
    <source>
        <dbReference type="ARBA" id="ARBA00004429"/>
    </source>
</evidence>
<evidence type="ECO:0000256" key="8">
    <source>
        <dbReference type="RuleBase" id="RU363032"/>
    </source>
</evidence>
<protein>
    <submittedName>
        <fullName evidence="11">Iron ABC transporter permease</fullName>
    </submittedName>
</protein>
<keyword evidence="5 8" id="KW-0812">Transmembrane</keyword>
<evidence type="ECO:0000256" key="6">
    <source>
        <dbReference type="ARBA" id="ARBA00022989"/>
    </source>
</evidence>
<keyword evidence="3" id="KW-1003">Cell membrane</keyword>
<feature type="transmembrane region" description="Helical" evidence="8">
    <location>
        <begin position="372"/>
        <end position="393"/>
    </location>
</feature>
<dbReference type="GO" id="GO:0055085">
    <property type="term" value="P:transmembrane transport"/>
    <property type="evidence" value="ECO:0007669"/>
    <property type="project" value="InterPro"/>
</dbReference>
<feature type="transmembrane region" description="Helical" evidence="8">
    <location>
        <begin position="111"/>
        <end position="132"/>
    </location>
</feature>
<dbReference type="Pfam" id="PF00528">
    <property type="entry name" value="BPD_transp_1"/>
    <property type="match status" value="2"/>
</dbReference>
<evidence type="ECO:0000313" key="11">
    <source>
        <dbReference type="EMBL" id="QRP71270.1"/>
    </source>
</evidence>
<evidence type="ECO:0000256" key="9">
    <source>
        <dbReference type="SAM" id="MobiDB-lite"/>
    </source>
</evidence>
<feature type="transmembrane region" description="Helical" evidence="8">
    <location>
        <begin position="489"/>
        <end position="510"/>
    </location>
</feature>
<dbReference type="SUPFAM" id="SSF161098">
    <property type="entry name" value="MetI-like"/>
    <property type="match status" value="2"/>
</dbReference>
<evidence type="ECO:0000256" key="4">
    <source>
        <dbReference type="ARBA" id="ARBA00022519"/>
    </source>
</evidence>
<evidence type="ECO:0000256" key="3">
    <source>
        <dbReference type="ARBA" id="ARBA00022475"/>
    </source>
</evidence>
<evidence type="ECO:0000256" key="7">
    <source>
        <dbReference type="ARBA" id="ARBA00023136"/>
    </source>
</evidence>
<reference evidence="11" key="1">
    <citation type="submission" date="2021-02" db="EMBL/GenBank/DDBJ databases">
        <title>FDA dAtabase for Regulatory Grade micrObial Sequences (FDA-ARGOS): Supporting development and validation of Infectious Disease Dx tests.</title>
        <authorList>
            <person name="Sproer C."/>
            <person name="Gronow S."/>
            <person name="Severitt S."/>
            <person name="Schroder I."/>
            <person name="Tallon L."/>
            <person name="Sadzewicz L."/>
            <person name="Zhao X."/>
            <person name="Boylan J."/>
            <person name="Ott S."/>
            <person name="Bowen H."/>
            <person name="Vavikolanu K."/>
            <person name="Mehta A."/>
            <person name="Aluvathingal J."/>
            <person name="Nadendla S."/>
            <person name="Lowell S."/>
            <person name="Myers T."/>
            <person name="Yan Y."/>
            <person name="Sichtig H."/>
        </authorList>
    </citation>
    <scope>NUCLEOTIDE SEQUENCE</scope>
    <source>
        <strain evidence="11">FDAARGOS_1191</strain>
    </source>
</reference>
<feature type="transmembrane region" description="Helical" evidence="8">
    <location>
        <begin position="319"/>
        <end position="340"/>
    </location>
</feature>
<dbReference type="Gene3D" id="1.10.3720.10">
    <property type="entry name" value="MetI-like"/>
    <property type="match status" value="2"/>
</dbReference>
<feature type="transmembrane region" description="Helical" evidence="8">
    <location>
        <begin position="414"/>
        <end position="433"/>
    </location>
</feature>
<feature type="domain" description="ABC transmembrane type-1" evidence="10">
    <location>
        <begin position="368"/>
        <end position="561"/>
    </location>
</feature>
<dbReference type="PANTHER" id="PTHR43357:SF3">
    <property type="entry name" value="FE(3+)-TRANSPORT SYSTEM PERMEASE PROTEIN FBPB 2"/>
    <property type="match status" value="1"/>
</dbReference>
<dbReference type="PROSITE" id="PS50928">
    <property type="entry name" value="ABC_TM1"/>
    <property type="match status" value="2"/>
</dbReference>
<feature type="region of interest" description="Disordered" evidence="9">
    <location>
        <begin position="1"/>
        <end position="22"/>
    </location>
</feature>
<gene>
    <name evidence="11" type="ORF">I6J21_03735</name>
</gene>
<evidence type="ECO:0000259" key="10">
    <source>
        <dbReference type="PROSITE" id="PS50928"/>
    </source>
</evidence>
<feature type="transmembrane region" description="Helical" evidence="8">
    <location>
        <begin position="543"/>
        <end position="564"/>
    </location>
</feature>
<comment type="similarity">
    <text evidence="8">Belongs to the binding-protein-dependent transport system permease family.</text>
</comment>
<dbReference type="AlphaFoldDB" id="A0AAX1LAM3"/>
<evidence type="ECO:0000313" key="12">
    <source>
        <dbReference type="Proteomes" id="UP000617681"/>
    </source>
</evidence>
<keyword evidence="2 8" id="KW-0813">Transport</keyword>
<dbReference type="RefSeq" id="WP_204098591.1">
    <property type="nucleotide sequence ID" value="NZ_CP069534.1"/>
</dbReference>
<keyword evidence="6 8" id="KW-1133">Transmembrane helix</keyword>
<evidence type="ECO:0000256" key="2">
    <source>
        <dbReference type="ARBA" id="ARBA00022448"/>
    </source>
</evidence>
<name>A0AAX1LAM3_9CORY</name>
<dbReference type="InterPro" id="IPR035906">
    <property type="entry name" value="MetI-like_sf"/>
</dbReference>
<feature type="transmembrane region" description="Helical" evidence="8">
    <location>
        <begin position="32"/>
        <end position="55"/>
    </location>
</feature>
<feature type="transmembrane region" description="Helical" evidence="8">
    <location>
        <begin position="75"/>
        <end position="99"/>
    </location>
</feature>
<dbReference type="Proteomes" id="UP000617681">
    <property type="component" value="Chromosome"/>
</dbReference>